<organism evidence="1 2">
    <name type="scientific">Paraherbaspirillum soli</name>
    <dbReference type="NCBI Taxonomy" id="631222"/>
    <lineage>
        <taxon>Bacteria</taxon>
        <taxon>Pseudomonadati</taxon>
        <taxon>Pseudomonadota</taxon>
        <taxon>Betaproteobacteria</taxon>
        <taxon>Burkholderiales</taxon>
        <taxon>Oxalobacteraceae</taxon>
        <taxon>Paraherbaspirillum</taxon>
    </lineage>
</organism>
<dbReference type="RefSeq" id="WP_378997749.1">
    <property type="nucleotide sequence ID" value="NZ_JBHSMT010000021.1"/>
</dbReference>
<comment type="caution">
    <text evidence="1">The sequence shown here is derived from an EMBL/GenBank/DDBJ whole genome shotgun (WGS) entry which is preliminary data.</text>
</comment>
<name>A0ABW0MCA6_9BURK</name>
<dbReference type="Proteomes" id="UP001596045">
    <property type="component" value="Unassembled WGS sequence"/>
</dbReference>
<evidence type="ECO:0000313" key="1">
    <source>
        <dbReference type="EMBL" id="MFC5474638.1"/>
    </source>
</evidence>
<sequence length="77" mass="8340">MNFTKHDMCAVANSPVALDAFSQFVNSADSKARDSIYRIITEAATYSASQEWVASVAANGGRKEYSNKAKIKHAAKV</sequence>
<protein>
    <submittedName>
        <fullName evidence="1">Uncharacterized protein</fullName>
    </submittedName>
</protein>
<reference evidence="2" key="1">
    <citation type="journal article" date="2019" name="Int. J. Syst. Evol. Microbiol.">
        <title>The Global Catalogue of Microorganisms (GCM) 10K type strain sequencing project: providing services to taxonomists for standard genome sequencing and annotation.</title>
        <authorList>
            <consortium name="The Broad Institute Genomics Platform"/>
            <consortium name="The Broad Institute Genome Sequencing Center for Infectious Disease"/>
            <person name="Wu L."/>
            <person name="Ma J."/>
        </authorList>
    </citation>
    <scope>NUCLEOTIDE SEQUENCE [LARGE SCALE GENOMIC DNA]</scope>
    <source>
        <strain evidence="2">JCM 17066</strain>
    </source>
</reference>
<keyword evidence="2" id="KW-1185">Reference proteome</keyword>
<gene>
    <name evidence="1" type="ORF">ACFPM8_11805</name>
</gene>
<evidence type="ECO:0000313" key="2">
    <source>
        <dbReference type="Proteomes" id="UP001596045"/>
    </source>
</evidence>
<proteinExistence type="predicted"/>
<dbReference type="EMBL" id="JBHSMT010000021">
    <property type="protein sequence ID" value="MFC5474638.1"/>
    <property type="molecule type" value="Genomic_DNA"/>
</dbReference>
<accession>A0ABW0MCA6</accession>